<dbReference type="Gene3D" id="3.30.565.10">
    <property type="entry name" value="Histidine kinase-like ATPase, C-terminal domain"/>
    <property type="match status" value="1"/>
</dbReference>
<dbReference type="InterPro" id="IPR003594">
    <property type="entry name" value="HATPase_dom"/>
</dbReference>
<dbReference type="InterPro" id="IPR050351">
    <property type="entry name" value="BphY/WalK/GraS-like"/>
</dbReference>
<evidence type="ECO:0000256" key="11">
    <source>
        <dbReference type="SAM" id="Phobius"/>
    </source>
</evidence>
<dbReference type="AlphaFoldDB" id="A0A9D2DU22"/>
<gene>
    <name evidence="13" type="ORF">IAA21_09450</name>
</gene>
<evidence type="ECO:0000256" key="3">
    <source>
        <dbReference type="ARBA" id="ARBA00012438"/>
    </source>
</evidence>
<evidence type="ECO:0000256" key="7">
    <source>
        <dbReference type="ARBA" id="ARBA00022777"/>
    </source>
</evidence>
<sequence>MKLLNMYIKQRKQGIFLFAACSLIFLTAFFLYGLPLGAALYPIAVCLILSLFYFAWDFWNVQKKHQKLTELCLLPAELMEELPEVNSLDDEDYQAVIQALRREQSRLQSEFSLKYQDMVDYYTIWVHQIKTPIASMRLTLQSEDTPISRQLSEELQRIEQYVEMVLAFLRLDSSSRDYVFREQELDPIIRDAVKKFAGSFIRKKLQLRYEPIQEKVLTDEKWLSFVIEQVLSNGIKYTGKGSITITMEAPKTLCIRDTGIGIAPEDLPRVFEKSYTGYNGRSDKKASGIGLYLCKRICDNLGHRITIQSSLDEGTVVRIDLDQVKLQVE</sequence>
<protein>
    <recommendedName>
        <fullName evidence="3">histidine kinase</fullName>
        <ecNumber evidence="3">2.7.13.3</ecNumber>
    </recommendedName>
</protein>
<dbReference type="SUPFAM" id="SSF55874">
    <property type="entry name" value="ATPase domain of HSP90 chaperone/DNA topoisomerase II/histidine kinase"/>
    <property type="match status" value="1"/>
</dbReference>
<dbReference type="EMBL" id="DXBU01000128">
    <property type="protein sequence ID" value="HIZ23004.1"/>
    <property type="molecule type" value="Genomic_DNA"/>
</dbReference>
<comment type="subcellular location">
    <subcellularLocation>
        <location evidence="2">Cell membrane</location>
        <topology evidence="2">Multi-pass membrane protein</topology>
    </subcellularLocation>
</comment>
<evidence type="ECO:0000256" key="4">
    <source>
        <dbReference type="ARBA" id="ARBA00022475"/>
    </source>
</evidence>
<evidence type="ECO:0000256" key="9">
    <source>
        <dbReference type="ARBA" id="ARBA00023012"/>
    </source>
</evidence>
<keyword evidence="9" id="KW-0902">Two-component regulatory system</keyword>
<dbReference type="Proteomes" id="UP000824041">
    <property type="component" value="Unassembled WGS sequence"/>
</dbReference>
<dbReference type="SMART" id="SM00387">
    <property type="entry name" value="HATPase_c"/>
    <property type="match status" value="1"/>
</dbReference>
<dbReference type="GO" id="GO:0016036">
    <property type="term" value="P:cellular response to phosphate starvation"/>
    <property type="evidence" value="ECO:0007669"/>
    <property type="project" value="TreeGrafter"/>
</dbReference>
<dbReference type="GO" id="GO:0004721">
    <property type="term" value="F:phosphoprotein phosphatase activity"/>
    <property type="evidence" value="ECO:0007669"/>
    <property type="project" value="TreeGrafter"/>
</dbReference>
<keyword evidence="7 13" id="KW-0418">Kinase</keyword>
<name>A0A9D2DU22_9FIRM</name>
<dbReference type="EC" id="2.7.13.3" evidence="3"/>
<dbReference type="GO" id="GO:0000155">
    <property type="term" value="F:phosphorelay sensor kinase activity"/>
    <property type="evidence" value="ECO:0007669"/>
    <property type="project" value="TreeGrafter"/>
</dbReference>
<evidence type="ECO:0000256" key="8">
    <source>
        <dbReference type="ARBA" id="ARBA00022989"/>
    </source>
</evidence>
<dbReference type="Pfam" id="PF02518">
    <property type="entry name" value="HATPase_c"/>
    <property type="match status" value="1"/>
</dbReference>
<reference evidence="13" key="2">
    <citation type="submission" date="2021-04" db="EMBL/GenBank/DDBJ databases">
        <authorList>
            <person name="Gilroy R."/>
        </authorList>
    </citation>
    <scope>NUCLEOTIDE SEQUENCE</scope>
    <source>
        <strain evidence="13">14324</strain>
    </source>
</reference>
<feature type="transmembrane region" description="Helical" evidence="11">
    <location>
        <begin position="40"/>
        <end position="59"/>
    </location>
</feature>
<evidence type="ECO:0000256" key="2">
    <source>
        <dbReference type="ARBA" id="ARBA00004651"/>
    </source>
</evidence>
<comment type="catalytic activity">
    <reaction evidence="1">
        <text>ATP + protein L-histidine = ADP + protein N-phospho-L-histidine.</text>
        <dbReference type="EC" id="2.7.13.3"/>
    </reaction>
</comment>
<feature type="transmembrane region" description="Helical" evidence="11">
    <location>
        <begin position="15"/>
        <end position="34"/>
    </location>
</feature>
<comment type="caution">
    <text evidence="13">The sequence shown here is derived from an EMBL/GenBank/DDBJ whole genome shotgun (WGS) entry which is preliminary data.</text>
</comment>
<evidence type="ECO:0000256" key="1">
    <source>
        <dbReference type="ARBA" id="ARBA00000085"/>
    </source>
</evidence>
<keyword evidence="8 11" id="KW-1133">Transmembrane helix</keyword>
<dbReference type="InterPro" id="IPR036890">
    <property type="entry name" value="HATPase_C_sf"/>
</dbReference>
<dbReference type="GO" id="GO:0005886">
    <property type="term" value="C:plasma membrane"/>
    <property type="evidence" value="ECO:0007669"/>
    <property type="project" value="UniProtKB-SubCell"/>
</dbReference>
<feature type="domain" description="Histidine kinase" evidence="12">
    <location>
        <begin position="124"/>
        <end position="325"/>
    </location>
</feature>
<evidence type="ECO:0000256" key="10">
    <source>
        <dbReference type="ARBA" id="ARBA00023136"/>
    </source>
</evidence>
<dbReference type="InterPro" id="IPR005467">
    <property type="entry name" value="His_kinase_dom"/>
</dbReference>
<keyword evidence="10 11" id="KW-0472">Membrane</keyword>
<dbReference type="PANTHER" id="PTHR45453">
    <property type="entry name" value="PHOSPHATE REGULON SENSOR PROTEIN PHOR"/>
    <property type="match status" value="1"/>
</dbReference>
<organism evidence="13 14">
    <name type="scientific">Candidatus Blautia faecigallinarum</name>
    <dbReference type="NCBI Taxonomy" id="2838488"/>
    <lineage>
        <taxon>Bacteria</taxon>
        <taxon>Bacillati</taxon>
        <taxon>Bacillota</taxon>
        <taxon>Clostridia</taxon>
        <taxon>Lachnospirales</taxon>
        <taxon>Lachnospiraceae</taxon>
        <taxon>Blautia</taxon>
    </lineage>
</organism>
<evidence type="ECO:0000256" key="6">
    <source>
        <dbReference type="ARBA" id="ARBA00022692"/>
    </source>
</evidence>
<dbReference type="PROSITE" id="PS50109">
    <property type="entry name" value="HIS_KIN"/>
    <property type="match status" value="1"/>
</dbReference>
<keyword evidence="5" id="KW-0808">Transferase</keyword>
<evidence type="ECO:0000256" key="5">
    <source>
        <dbReference type="ARBA" id="ARBA00022679"/>
    </source>
</evidence>
<evidence type="ECO:0000313" key="13">
    <source>
        <dbReference type="EMBL" id="HIZ23004.1"/>
    </source>
</evidence>
<reference evidence="13" key="1">
    <citation type="journal article" date="2021" name="PeerJ">
        <title>Extensive microbial diversity within the chicken gut microbiome revealed by metagenomics and culture.</title>
        <authorList>
            <person name="Gilroy R."/>
            <person name="Ravi A."/>
            <person name="Getino M."/>
            <person name="Pursley I."/>
            <person name="Horton D.L."/>
            <person name="Alikhan N.F."/>
            <person name="Baker D."/>
            <person name="Gharbi K."/>
            <person name="Hall N."/>
            <person name="Watson M."/>
            <person name="Adriaenssens E.M."/>
            <person name="Foster-Nyarko E."/>
            <person name="Jarju S."/>
            <person name="Secka A."/>
            <person name="Antonio M."/>
            <person name="Oren A."/>
            <person name="Chaudhuri R.R."/>
            <person name="La Ragione R."/>
            <person name="Hildebrand F."/>
            <person name="Pallen M.J."/>
        </authorList>
    </citation>
    <scope>NUCLEOTIDE SEQUENCE</scope>
    <source>
        <strain evidence="13">14324</strain>
    </source>
</reference>
<evidence type="ECO:0000259" key="12">
    <source>
        <dbReference type="PROSITE" id="PS50109"/>
    </source>
</evidence>
<evidence type="ECO:0000313" key="14">
    <source>
        <dbReference type="Proteomes" id="UP000824041"/>
    </source>
</evidence>
<dbReference type="PANTHER" id="PTHR45453:SF2">
    <property type="entry name" value="HISTIDINE KINASE"/>
    <property type="match status" value="1"/>
</dbReference>
<keyword evidence="4" id="KW-1003">Cell membrane</keyword>
<proteinExistence type="predicted"/>
<keyword evidence="6 11" id="KW-0812">Transmembrane</keyword>
<accession>A0A9D2DU22</accession>